<dbReference type="InterPro" id="IPR002110">
    <property type="entry name" value="Ankyrin_rpt"/>
</dbReference>
<dbReference type="EMBL" id="JANIIK010000109">
    <property type="protein sequence ID" value="KAJ3597844.1"/>
    <property type="molecule type" value="Genomic_DNA"/>
</dbReference>
<accession>A0A9Q0DYA3</accession>
<evidence type="ECO:0000256" key="12">
    <source>
        <dbReference type="ARBA" id="ARBA00022989"/>
    </source>
</evidence>
<evidence type="ECO:0000256" key="3">
    <source>
        <dbReference type="ARBA" id="ARBA00022475"/>
    </source>
</evidence>
<feature type="region of interest" description="Disordered" evidence="19">
    <location>
        <begin position="632"/>
        <end position="662"/>
    </location>
</feature>
<evidence type="ECO:0000313" key="23">
    <source>
        <dbReference type="Proteomes" id="UP001148018"/>
    </source>
</evidence>
<evidence type="ECO:0000256" key="10">
    <source>
        <dbReference type="ARBA" id="ARBA00022837"/>
    </source>
</evidence>
<evidence type="ECO:0000256" key="20">
    <source>
        <dbReference type="SAM" id="Phobius"/>
    </source>
</evidence>
<keyword evidence="3" id="KW-1003">Cell membrane</keyword>
<feature type="transmembrane region" description="Helical" evidence="20">
    <location>
        <begin position="467"/>
        <end position="486"/>
    </location>
</feature>
<dbReference type="InterPro" id="IPR036770">
    <property type="entry name" value="Ankyrin_rpt-contain_sf"/>
</dbReference>
<dbReference type="Gene3D" id="1.25.40.20">
    <property type="entry name" value="Ankyrin repeat-containing domain"/>
    <property type="match status" value="1"/>
</dbReference>
<keyword evidence="23" id="KW-1185">Reference proteome</keyword>
<evidence type="ECO:0000256" key="14">
    <source>
        <dbReference type="ARBA" id="ARBA00023065"/>
    </source>
</evidence>
<evidence type="ECO:0000256" key="4">
    <source>
        <dbReference type="ARBA" id="ARBA00022553"/>
    </source>
</evidence>
<dbReference type="SUPFAM" id="SSF48403">
    <property type="entry name" value="Ankyrin repeat"/>
    <property type="match status" value="1"/>
</dbReference>
<keyword evidence="14" id="KW-0406">Ion transport</keyword>
<evidence type="ECO:0000256" key="6">
    <source>
        <dbReference type="ARBA" id="ARBA00022673"/>
    </source>
</evidence>
<evidence type="ECO:0000256" key="15">
    <source>
        <dbReference type="ARBA" id="ARBA00023136"/>
    </source>
</evidence>
<dbReference type="SMART" id="SM00248">
    <property type="entry name" value="ANK"/>
    <property type="match status" value="5"/>
</dbReference>
<feature type="transmembrane region" description="Helical" evidence="20">
    <location>
        <begin position="528"/>
        <end position="549"/>
    </location>
</feature>
<dbReference type="CDD" id="cd22192">
    <property type="entry name" value="TRPV5-6"/>
    <property type="match status" value="1"/>
</dbReference>
<dbReference type="GO" id="GO:0005516">
    <property type="term" value="F:calmodulin binding"/>
    <property type="evidence" value="ECO:0007669"/>
    <property type="project" value="UniProtKB-KW"/>
</dbReference>
<evidence type="ECO:0000256" key="5">
    <source>
        <dbReference type="ARBA" id="ARBA00022568"/>
    </source>
</evidence>
<evidence type="ECO:0000256" key="11">
    <source>
        <dbReference type="ARBA" id="ARBA00022860"/>
    </source>
</evidence>
<sequence>MVAKPQSLYDAENPPTMARSAPSDFNHWWTQLRFRLQNKKGWDEMLDETFLLYTKQANHIPLFFAAKKNSVGCVKKLLGCASTNIFERGALGETALHIAVMNDNVEAAVALMDGAPELINECNPSPHRRERGGDTANPRATGLYFKKRVGGLVYYGEHILSFAACTGNEDIMSMLLDGGASTRVQDSRGNTVLHILVLQPNKTIACQAMDLIMARDVELDHALPLDMVPNYRELTPFKMAAKEGNLVAFQHLVNKRRVLQWSLGPLTSNLYALSEIDSWADDQSVLELIVGSHRREARRILEVTPVRQLVSLKWNLYGKHYFRLLLDAPENYTTSEMDKTIRVQKTLSESYVTYEDSLRLAGEILSVLGAILILLLEIPDILRVGAKRYFGQTALGGPFHIILITYASLVVLLCVVRVTELSGEDVLMALCLVLGWSNVMFFARGFQMLGPYVIMIQKIIFGDLTKFMWLSFIVLIGFSTSLWMVYMTQDPESIPQFRSFPITLFSQFELSVGLIDLPVDHTFYTRPIVHVLLCTFSVVSYILLLNLLIAMMSDTHWRVAQERDELWRTQVVATTLMLERRLPRCLWPRLGVCGLNYGLKEYWYLRVEDRNDLMAQKLRRYVTAFAKDGEGGAAEKEDEAEEKGGECGPELRAHNKQGRSFNSKSHAAWQAIRRSALSMDLQPEEEVEVEEVQDIRFV</sequence>
<evidence type="ECO:0000259" key="21">
    <source>
        <dbReference type="Pfam" id="PF00520"/>
    </source>
</evidence>
<protein>
    <recommendedName>
        <fullName evidence="21">Ion transport domain-containing protein</fullName>
    </recommendedName>
</protein>
<evidence type="ECO:0000256" key="19">
    <source>
        <dbReference type="SAM" id="MobiDB-lite"/>
    </source>
</evidence>
<dbReference type="InterPro" id="IPR005821">
    <property type="entry name" value="Ion_trans_dom"/>
</dbReference>
<comment type="catalytic activity">
    <reaction evidence="17">
        <text>Ca(2+)(in) = Ca(2+)(out)</text>
        <dbReference type="Rhea" id="RHEA:29671"/>
        <dbReference type="ChEBI" id="CHEBI:29108"/>
    </reaction>
</comment>
<keyword evidence="9" id="KW-0677">Repeat</keyword>
<keyword evidence="2" id="KW-0813">Transport</keyword>
<keyword evidence="5" id="KW-0109">Calcium transport</keyword>
<keyword evidence="4" id="KW-0597">Phosphoprotein</keyword>
<dbReference type="OrthoDB" id="533508at2759"/>
<evidence type="ECO:0000256" key="8">
    <source>
        <dbReference type="ARBA" id="ARBA00022723"/>
    </source>
</evidence>
<gene>
    <name evidence="22" type="ORF">NHX12_001360</name>
</gene>
<evidence type="ECO:0000256" key="18">
    <source>
        <dbReference type="PROSITE-ProRule" id="PRU00023"/>
    </source>
</evidence>
<keyword evidence="13 18" id="KW-0040">ANK repeat</keyword>
<keyword evidence="11" id="KW-0112">Calmodulin-binding</keyword>
<evidence type="ECO:0000256" key="7">
    <source>
        <dbReference type="ARBA" id="ARBA00022692"/>
    </source>
</evidence>
<evidence type="ECO:0000313" key="22">
    <source>
        <dbReference type="EMBL" id="KAJ3597844.1"/>
    </source>
</evidence>
<evidence type="ECO:0000256" key="13">
    <source>
        <dbReference type="ARBA" id="ARBA00023043"/>
    </source>
</evidence>
<dbReference type="PANTHER" id="PTHR10582">
    <property type="entry name" value="TRANSIENT RECEPTOR POTENTIAL ION CHANNEL PROTEIN"/>
    <property type="match status" value="1"/>
</dbReference>
<keyword evidence="12 20" id="KW-1133">Transmembrane helix</keyword>
<evidence type="ECO:0000256" key="9">
    <source>
        <dbReference type="ARBA" id="ARBA00022737"/>
    </source>
</evidence>
<keyword evidence="7 20" id="KW-0812">Transmembrane</keyword>
<feature type="repeat" description="ANK" evidence="18">
    <location>
        <begin position="155"/>
        <end position="187"/>
    </location>
</feature>
<evidence type="ECO:0000256" key="16">
    <source>
        <dbReference type="ARBA" id="ARBA00023303"/>
    </source>
</evidence>
<dbReference type="GO" id="GO:0098703">
    <property type="term" value="P:calcium ion import across plasma membrane"/>
    <property type="evidence" value="ECO:0007669"/>
    <property type="project" value="TreeGrafter"/>
</dbReference>
<feature type="transmembrane region" description="Helical" evidence="20">
    <location>
        <begin position="426"/>
        <end position="446"/>
    </location>
</feature>
<organism evidence="22 23">
    <name type="scientific">Muraenolepis orangiensis</name>
    <name type="common">Patagonian moray cod</name>
    <dbReference type="NCBI Taxonomy" id="630683"/>
    <lineage>
        <taxon>Eukaryota</taxon>
        <taxon>Metazoa</taxon>
        <taxon>Chordata</taxon>
        <taxon>Craniata</taxon>
        <taxon>Vertebrata</taxon>
        <taxon>Euteleostomi</taxon>
        <taxon>Actinopterygii</taxon>
        <taxon>Neopterygii</taxon>
        <taxon>Teleostei</taxon>
        <taxon>Neoteleostei</taxon>
        <taxon>Acanthomorphata</taxon>
        <taxon>Zeiogadaria</taxon>
        <taxon>Gadariae</taxon>
        <taxon>Gadiformes</taxon>
        <taxon>Muraenolepidoidei</taxon>
        <taxon>Muraenolepididae</taxon>
        <taxon>Muraenolepis</taxon>
    </lineage>
</organism>
<comment type="subcellular location">
    <subcellularLocation>
        <location evidence="1">Cell membrane</location>
        <topology evidence="1">Multi-pass membrane protein</topology>
    </subcellularLocation>
</comment>
<dbReference type="InterPro" id="IPR008344">
    <property type="entry name" value="TRPV5/TRPV6"/>
</dbReference>
<evidence type="ECO:0000256" key="2">
    <source>
        <dbReference type="ARBA" id="ARBA00022448"/>
    </source>
</evidence>
<dbReference type="PROSITE" id="PS50088">
    <property type="entry name" value="ANK_REPEAT"/>
    <property type="match status" value="1"/>
</dbReference>
<comment type="caution">
    <text evidence="22">The sequence shown here is derived from an EMBL/GenBank/DDBJ whole genome shotgun (WGS) entry which is preliminary data.</text>
</comment>
<dbReference type="GO" id="GO:0046872">
    <property type="term" value="F:metal ion binding"/>
    <property type="evidence" value="ECO:0007669"/>
    <property type="project" value="UniProtKB-KW"/>
</dbReference>
<reference evidence="22" key="1">
    <citation type="submission" date="2022-07" db="EMBL/GenBank/DDBJ databases">
        <title>Chromosome-level genome of Muraenolepis orangiensis.</title>
        <authorList>
            <person name="Kim J."/>
        </authorList>
    </citation>
    <scope>NUCLEOTIDE SEQUENCE</scope>
    <source>
        <strain evidence="22">KU_S4_2022</strain>
        <tissue evidence="22">Muscle</tissue>
    </source>
</reference>
<feature type="compositionally biased region" description="Basic and acidic residues" evidence="19">
    <location>
        <begin position="642"/>
        <end position="653"/>
    </location>
</feature>
<keyword evidence="10" id="KW-0106">Calcium</keyword>
<dbReference type="InterPro" id="IPR024862">
    <property type="entry name" value="TRPV"/>
</dbReference>
<dbReference type="AlphaFoldDB" id="A0A9Q0DYA3"/>
<dbReference type="PRINTS" id="PR01765">
    <property type="entry name" value="ECACCHANNEL"/>
</dbReference>
<keyword evidence="16" id="KW-0407">Ion channel</keyword>
<feature type="domain" description="Ion transport" evidence="21">
    <location>
        <begin position="380"/>
        <end position="562"/>
    </location>
</feature>
<dbReference type="GO" id="GO:0005886">
    <property type="term" value="C:plasma membrane"/>
    <property type="evidence" value="ECO:0007669"/>
    <property type="project" value="UniProtKB-SubCell"/>
</dbReference>
<keyword evidence="15 20" id="KW-0472">Membrane</keyword>
<feature type="transmembrane region" description="Helical" evidence="20">
    <location>
        <begin position="360"/>
        <end position="378"/>
    </location>
</feature>
<keyword evidence="8" id="KW-0479">Metal-binding</keyword>
<dbReference type="PANTHER" id="PTHR10582:SF25">
    <property type="entry name" value="TRANSIENT RECEPTOR POTENTIAL CATION CHANNEL SUBFAMILY V MEMBER 6"/>
    <property type="match status" value="1"/>
</dbReference>
<dbReference type="Pfam" id="PF12796">
    <property type="entry name" value="Ank_2"/>
    <property type="match status" value="1"/>
</dbReference>
<keyword evidence="6" id="KW-0107">Calcium channel</keyword>
<dbReference type="Proteomes" id="UP001148018">
    <property type="component" value="Unassembled WGS sequence"/>
</dbReference>
<evidence type="ECO:0000256" key="17">
    <source>
        <dbReference type="ARBA" id="ARBA00036634"/>
    </source>
</evidence>
<feature type="transmembrane region" description="Helical" evidence="20">
    <location>
        <begin position="399"/>
        <end position="420"/>
    </location>
</feature>
<name>A0A9Q0DYA3_9TELE</name>
<evidence type="ECO:0000256" key="1">
    <source>
        <dbReference type="ARBA" id="ARBA00004651"/>
    </source>
</evidence>
<proteinExistence type="predicted"/>
<dbReference type="GO" id="GO:0005262">
    <property type="term" value="F:calcium channel activity"/>
    <property type="evidence" value="ECO:0007669"/>
    <property type="project" value="UniProtKB-KW"/>
</dbReference>
<dbReference type="Pfam" id="PF00520">
    <property type="entry name" value="Ion_trans"/>
    <property type="match status" value="1"/>
</dbReference>